<dbReference type="Proteomes" id="UP000662572">
    <property type="component" value="Unassembled WGS sequence"/>
</dbReference>
<protein>
    <submittedName>
        <fullName evidence="1">Uncharacterized protein</fullName>
    </submittedName>
</protein>
<reference evidence="1" key="2">
    <citation type="submission" date="2020-09" db="EMBL/GenBank/DDBJ databases">
        <authorList>
            <person name="Sun Q."/>
            <person name="Kim S."/>
        </authorList>
    </citation>
    <scope>NUCLEOTIDE SEQUENCE</scope>
    <source>
        <strain evidence="1">KCTC 32296</strain>
    </source>
</reference>
<dbReference type="EMBL" id="BMZB01000006">
    <property type="protein sequence ID" value="GGZ43762.1"/>
    <property type="molecule type" value="Genomic_DNA"/>
</dbReference>
<dbReference type="AlphaFoldDB" id="A0A918QDV0"/>
<accession>A0A918QDV0</accession>
<sequence length="119" mass="13610">MKHDDLNALWRPDIAGFVLRLDPNGTTLNIDVDHGRPNAWRVEPYYKQIKLWSEVFPSKGLVLIHATDGLWVVTPTEDLNIPNPKRGDTLETGMEDSLFGPRPFVRIIPQKKTPARRRA</sequence>
<name>A0A918QDV0_9CAUL</name>
<gene>
    <name evidence="1" type="ORF">GCM10011273_33260</name>
</gene>
<evidence type="ECO:0000313" key="1">
    <source>
        <dbReference type="EMBL" id="GGZ43762.1"/>
    </source>
</evidence>
<comment type="caution">
    <text evidence="1">The sequence shown here is derived from an EMBL/GenBank/DDBJ whole genome shotgun (WGS) entry which is preliminary data.</text>
</comment>
<proteinExistence type="predicted"/>
<organism evidence="1 2">
    <name type="scientific">Asticcacaulis endophyticus</name>
    <dbReference type="NCBI Taxonomy" id="1395890"/>
    <lineage>
        <taxon>Bacteria</taxon>
        <taxon>Pseudomonadati</taxon>
        <taxon>Pseudomonadota</taxon>
        <taxon>Alphaproteobacteria</taxon>
        <taxon>Caulobacterales</taxon>
        <taxon>Caulobacteraceae</taxon>
        <taxon>Asticcacaulis</taxon>
    </lineage>
</organism>
<evidence type="ECO:0000313" key="2">
    <source>
        <dbReference type="Proteomes" id="UP000662572"/>
    </source>
</evidence>
<keyword evidence="2" id="KW-1185">Reference proteome</keyword>
<reference evidence="1" key="1">
    <citation type="journal article" date="2014" name="Int. J. Syst. Evol. Microbiol.">
        <title>Complete genome sequence of Corynebacterium casei LMG S-19264T (=DSM 44701T), isolated from a smear-ripened cheese.</title>
        <authorList>
            <consortium name="US DOE Joint Genome Institute (JGI-PGF)"/>
            <person name="Walter F."/>
            <person name="Albersmeier A."/>
            <person name="Kalinowski J."/>
            <person name="Ruckert C."/>
        </authorList>
    </citation>
    <scope>NUCLEOTIDE SEQUENCE</scope>
    <source>
        <strain evidence="1">KCTC 32296</strain>
    </source>
</reference>